<evidence type="ECO:0000256" key="2">
    <source>
        <dbReference type="ARBA" id="ARBA00022490"/>
    </source>
</evidence>
<dbReference type="NCBIfam" id="TIGR02433">
    <property type="entry name" value="lysidine_TilS_C"/>
    <property type="match status" value="1"/>
</dbReference>
<evidence type="ECO:0000256" key="8">
    <source>
        <dbReference type="HAMAP-Rule" id="MF_01161"/>
    </source>
</evidence>
<comment type="subcellular location">
    <subcellularLocation>
        <location evidence="1 8">Cytoplasm</location>
    </subcellularLocation>
</comment>
<dbReference type="AlphaFoldDB" id="A0A4Z0GKK9"/>
<evidence type="ECO:0000256" key="6">
    <source>
        <dbReference type="ARBA" id="ARBA00022840"/>
    </source>
</evidence>
<evidence type="ECO:0000256" key="1">
    <source>
        <dbReference type="ARBA" id="ARBA00004496"/>
    </source>
</evidence>
<keyword evidence="5 8" id="KW-0547">Nucleotide-binding</keyword>
<dbReference type="Gene3D" id="3.30.465.60">
    <property type="match status" value="1"/>
</dbReference>
<dbReference type="GO" id="GO:0005524">
    <property type="term" value="F:ATP binding"/>
    <property type="evidence" value="ECO:0007669"/>
    <property type="project" value="UniProtKB-UniRule"/>
</dbReference>
<evidence type="ECO:0000256" key="3">
    <source>
        <dbReference type="ARBA" id="ARBA00022598"/>
    </source>
</evidence>
<comment type="catalytic activity">
    <reaction evidence="7 8">
        <text>cytidine(34) in tRNA(Ile2) + L-lysine + ATP = lysidine(34) in tRNA(Ile2) + AMP + diphosphate + H(+)</text>
        <dbReference type="Rhea" id="RHEA:43744"/>
        <dbReference type="Rhea" id="RHEA-COMP:10625"/>
        <dbReference type="Rhea" id="RHEA-COMP:10670"/>
        <dbReference type="ChEBI" id="CHEBI:15378"/>
        <dbReference type="ChEBI" id="CHEBI:30616"/>
        <dbReference type="ChEBI" id="CHEBI:32551"/>
        <dbReference type="ChEBI" id="CHEBI:33019"/>
        <dbReference type="ChEBI" id="CHEBI:82748"/>
        <dbReference type="ChEBI" id="CHEBI:83665"/>
        <dbReference type="ChEBI" id="CHEBI:456215"/>
        <dbReference type="EC" id="6.3.4.19"/>
    </reaction>
</comment>
<dbReference type="InterPro" id="IPR014729">
    <property type="entry name" value="Rossmann-like_a/b/a_fold"/>
</dbReference>
<dbReference type="HAMAP" id="MF_01161">
    <property type="entry name" value="tRNA_Ile_lys_synt"/>
    <property type="match status" value="1"/>
</dbReference>
<dbReference type="InterPro" id="IPR015262">
    <property type="entry name" value="tRNA_Ile_lys_synt_subst-bd"/>
</dbReference>
<keyword evidence="4 8" id="KW-0819">tRNA processing</keyword>
<dbReference type="PANTHER" id="PTHR43033">
    <property type="entry name" value="TRNA(ILE)-LYSIDINE SYNTHASE-RELATED"/>
    <property type="match status" value="1"/>
</dbReference>
<reference evidence="10 11" key="1">
    <citation type="journal article" date="2015" name="Int. J. Syst. Evol. Microbiol.">
        <title>Sporolactobacillus shoreae sp. nov. and Sporolactobacillus spathodeae sp. nov., two spore-forming lactic acid bacteria isolated from tree barks in Thailand.</title>
        <authorList>
            <person name="Thamacharoensuk T."/>
            <person name="Kitahara M."/>
            <person name="Ohkuma M."/>
            <person name="Thongchul N."/>
            <person name="Tanasupawat S."/>
        </authorList>
    </citation>
    <scope>NUCLEOTIDE SEQUENCE [LARGE SCALE GENOMIC DNA]</scope>
    <source>
        <strain evidence="10 11">BK92</strain>
    </source>
</reference>
<dbReference type="InterPro" id="IPR012795">
    <property type="entry name" value="tRNA_Ile_lys_synt_N"/>
</dbReference>
<dbReference type="NCBIfam" id="TIGR02432">
    <property type="entry name" value="lysidine_TilS_N"/>
    <property type="match status" value="1"/>
</dbReference>
<dbReference type="GO" id="GO:0032267">
    <property type="term" value="F:tRNA(Ile)-lysidine synthase activity"/>
    <property type="evidence" value="ECO:0007669"/>
    <property type="project" value="UniProtKB-EC"/>
</dbReference>
<dbReference type="SUPFAM" id="SSF56037">
    <property type="entry name" value="PheT/TilS domain"/>
    <property type="match status" value="1"/>
</dbReference>
<comment type="domain">
    <text evidence="8">The N-terminal region contains the highly conserved SGGXDS motif, predicted to be a P-loop motif involved in ATP binding.</text>
</comment>
<dbReference type="SUPFAM" id="SSF82829">
    <property type="entry name" value="MesJ substrate recognition domain-like"/>
    <property type="match status" value="1"/>
</dbReference>
<dbReference type="GO" id="GO:0005737">
    <property type="term" value="C:cytoplasm"/>
    <property type="evidence" value="ECO:0007669"/>
    <property type="project" value="UniProtKB-SubCell"/>
</dbReference>
<sequence length="476" mass="54418">MNFEERVTQFITEHQLITSGMRLVAGVSGGADSMALIDFLREKRDIWELKLAVCSVDHGLRGEESRQDLEYVATYCRENDLPFYGKTVDARAYSREKQMSIEVGARELRYQAFAEAVGRFSGDALVLAHHGDDQIETMLMREARGSFGMSRSGIPVRRPFAGAELIRPFLTQTKSDLEAYCAVRGIRPRYDASNDSDRHTRNRFRKNILPFFKKENPSVHLKFQYESERIAEDEMFLLQLAKKELKTVIREESDDQVKLSISTLLSIPSPLQRRIIHLILNYLYTNQQIKPLHQSIHIENLMRLLRSDRASGGTFFPKKLAARKSYDMCVIGFLSRDSVRSYEQVLQVPGVTALPSGEMTAEYLEGNFPAATGCNCLILDPQQFQAPLRVRNWKTGDRMTTNGMSHTQKVHRIFINEKIDREKRGQWPVVVDGKGTILWLPLLRRARPFPPGMTDCKGTYLKLVFTPIDDFGGTQE</sequence>
<comment type="caution">
    <text evidence="10">The sequence shown here is derived from an EMBL/GenBank/DDBJ whole genome shotgun (WGS) entry which is preliminary data.</text>
</comment>
<gene>
    <name evidence="8 10" type="primary">tilS</name>
    <name evidence="10" type="ORF">E4665_15245</name>
</gene>
<evidence type="ECO:0000256" key="4">
    <source>
        <dbReference type="ARBA" id="ARBA00022694"/>
    </source>
</evidence>
<dbReference type="EMBL" id="SRJD01000023">
    <property type="protein sequence ID" value="TGA96538.1"/>
    <property type="molecule type" value="Genomic_DNA"/>
</dbReference>
<dbReference type="InterPro" id="IPR012796">
    <property type="entry name" value="Lysidine-tRNA-synth_C"/>
</dbReference>
<dbReference type="PANTHER" id="PTHR43033:SF1">
    <property type="entry name" value="TRNA(ILE)-LYSIDINE SYNTHASE-RELATED"/>
    <property type="match status" value="1"/>
</dbReference>
<keyword evidence="2 8" id="KW-0963">Cytoplasm</keyword>
<dbReference type="InterPro" id="IPR012094">
    <property type="entry name" value="tRNA_Ile_lys_synt"/>
</dbReference>
<dbReference type="Pfam" id="PF01171">
    <property type="entry name" value="ATP_bind_3"/>
    <property type="match status" value="1"/>
</dbReference>
<name>A0A4Z0GKK9_9BACL</name>
<dbReference type="Gene3D" id="3.40.50.620">
    <property type="entry name" value="HUPs"/>
    <property type="match status" value="1"/>
</dbReference>
<dbReference type="SUPFAM" id="SSF52402">
    <property type="entry name" value="Adenine nucleotide alpha hydrolases-like"/>
    <property type="match status" value="1"/>
</dbReference>
<protein>
    <recommendedName>
        <fullName evidence="8">tRNA(Ile)-lysidine synthase</fullName>
        <ecNumber evidence="8">6.3.4.19</ecNumber>
    </recommendedName>
    <alternativeName>
        <fullName evidence="8">tRNA(Ile)-2-lysyl-cytidine synthase</fullName>
    </alternativeName>
    <alternativeName>
        <fullName evidence="8">tRNA(Ile)-lysidine synthetase</fullName>
    </alternativeName>
</protein>
<dbReference type="CDD" id="cd01992">
    <property type="entry name" value="TilS_N"/>
    <property type="match status" value="1"/>
</dbReference>
<dbReference type="Pfam" id="PF09179">
    <property type="entry name" value="TilS"/>
    <property type="match status" value="1"/>
</dbReference>
<dbReference type="EC" id="6.3.4.19" evidence="8"/>
<proteinExistence type="inferred from homology"/>
<feature type="binding site" evidence="8">
    <location>
        <begin position="28"/>
        <end position="33"/>
    </location>
    <ligand>
        <name>ATP</name>
        <dbReference type="ChEBI" id="CHEBI:30616"/>
    </ligand>
</feature>
<keyword evidence="6 8" id="KW-0067">ATP-binding</keyword>
<evidence type="ECO:0000256" key="5">
    <source>
        <dbReference type="ARBA" id="ARBA00022741"/>
    </source>
</evidence>
<evidence type="ECO:0000313" key="10">
    <source>
        <dbReference type="EMBL" id="TGA96538.1"/>
    </source>
</evidence>
<feature type="domain" description="Lysidine-tRNA(Ile) synthetase C-terminal" evidence="9">
    <location>
        <begin position="388"/>
        <end position="463"/>
    </location>
</feature>
<evidence type="ECO:0000313" key="11">
    <source>
        <dbReference type="Proteomes" id="UP000298347"/>
    </source>
</evidence>
<comment type="function">
    <text evidence="8">Ligates lysine onto the cytidine present at position 34 of the AUA codon-specific tRNA(Ile) that contains the anticodon CAU, in an ATP-dependent manner. Cytidine is converted to lysidine, thus changing the amino acid specificity of the tRNA from methionine to isoleucine.</text>
</comment>
<dbReference type="RefSeq" id="WP_135349656.1">
    <property type="nucleotide sequence ID" value="NZ_SRJD01000023.1"/>
</dbReference>
<dbReference type="Pfam" id="PF11734">
    <property type="entry name" value="TilS_C"/>
    <property type="match status" value="1"/>
</dbReference>
<accession>A0A4Z0GKK9</accession>
<organism evidence="10 11">
    <name type="scientific">Sporolactobacillus shoreae</name>
    <dbReference type="NCBI Taxonomy" id="1465501"/>
    <lineage>
        <taxon>Bacteria</taxon>
        <taxon>Bacillati</taxon>
        <taxon>Bacillota</taxon>
        <taxon>Bacilli</taxon>
        <taxon>Bacillales</taxon>
        <taxon>Sporolactobacillaceae</taxon>
        <taxon>Sporolactobacillus</taxon>
    </lineage>
</organism>
<dbReference type="OrthoDB" id="9807403at2"/>
<dbReference type="SMART" id="SM00977">
    <property type="entry name" value="TilS_C"/>
    <property type="match status" value="1"/>
</dbReference>
<dbReference type="Proteomes" id="UP000298347">
    <property type="component" value="Unassembled WGS sequence"/>
</dbReference>
<evidence type="ECO:0000259" key="9">
    <source>
        <dbReference type="SMART" id="SM00977"/>
    </source>
</evidence>
<evidence type="ECO:0000256" key="7">
    <source>
        <dbReference type="ARBA" id="ARBA00048539"/>
    </source>
</evidence>
<keyword evidence="11" id="KW-1185">Reference proteome</keyword>
<keyword evidence="3 8" id="KW-0436">Ligase</keyword>
<dbReference type="InterPro" id="IPR011063">
    <property type="entry name" value="TilS/TtcA_N"/>
</dbReference>
<dbReference type="GO" id="GO:0006400">
    <property type="term" value="P:tRNA modification"/>
    <property type="evidence" value="ECO:0007669"/>
    <property type="project" value="UniProtKB-UniRule"/>
</dbReference>
<comment type="similarity">
    <text evidence="8">Belongs to the tRNA(Ile)-lysidine synthase family.</text>
</comment>